<dbReference type="PANTHER" id="PTHR43710:SF2">
    <property type="entry name" value="2-HYDROXYACYL-COA LYASE 1"/>
    <property type="match status" value="1"/>
</dbReference>
<dbReference type="NCBIfam" id="TIGR03254">
    <property type="entry name" value="oxalate_oxc"/>
    <property type="match status" value="1"/>
</dbReference>
<organism evidence="11 12">
    <name type="scientific">Pandoraea vervacti</name>
    <dbReference type="NCBI Taxonomy" id="656178"/>
    <lineage>
        <taxon>Bacteria</taxon>
        <taxon>Pseudomonadati</taxon>
        <taxon>Pseudomonadota</taxon>
        <taxon>Betaproteobacteria</taxon>
        <taxon>Burkholderiales</taxon>
        <taxon>Burkholderiaceae</taxon>
        <taxon>Pandoraea</taxon>
    </lineage>
</organism>
<dbReference type="InterPro" id="IPR011766">
    <property type="entry name" value="TPP_enzyme_TPP-bd"/>
</dbReference>
<evidence type="ECO:0000313" key="12">
    <source>
        <dbReference type="Proteomes" id="UP000035085"/>
    </source>
</evidence>
<feature type="domain" description="Thiamine pyrophosphate enzyme TPP-binding" evidence="9">
    <location>
        <begin position="406"/>
        <end position="541"/>
    </location>
</feature>
<accession>A0ABN4FXF5</accession>
<evidence type="ECO:0000256" key="6">
    <source>
        <dbReference type="ARBA" id="ARBA00023239"/>
    </source>
</evidence>
<dbReference type="InterPro" id="IPR012001">
    <property type="entry name" value="Thiamin_PyroP_enz_TPP-bd_dom"/>
</dbReference>
<evidence type="ECO:0000256" key="4">
    <source>
        <dbReference type="ARBA" id="ARBA00022842"/>
    </source>
</evidence>
<keyword evidence="5 7" id="KW-0786">Thiamine pyrophosphate</keyword>
<keyword evidence="3" id="KW-0479">Metal-binding</keyword>
<keyword evidence="4" id="KW-0460">Magnesium</keyword>
<dbReference type="Proteomes" id="UP000035085">
    <property type="component" value="Chromosome"/>
</dbReference>
<evidence type="ECO:0000256" key="7">
    <source>
        <dbReference type="RuleBase" id="RU362132"/>
    </source>
</evidence>
<proteinExistence type="inferred from homology"/>
<dbReference type="Pfam" id="PF00205">
    <property type="entry name" value="TPP_enzyme_M"/>
    <property type="match status" value="1"/>
</dbReference>
<comment type="similarity">
    <text evidence="2 7">Belongs to the TPP enzyme family.</text>
</comment>
<dbReference type="EMBL" id="CP010897">
    <property type="protein sequence ID" value="AJP59538.1"/>
    <property type="molecule type" value="Genomic_DNA"/>
</dbReference>
<dbReference type="PANTHER" id="PTHR43710">
    <property type="entry name" value="2-HYDROXYACYL-COA LYASE"/>
    <property type="match status" value="1"/>
</dbReference>
<dbReference type="InterPro" id="IPR029061">
    <property type="entry name" value="THDP-binding"/>
</dbReference>
<protein>
    <submittedName>
        <fullName evidence="11">Oxalyl-CoA decarboxylase</fullName>
    </submittedName>
</protein>
<feature type="domain" description="Thiamine pyrophosphate enzyme N-terminal TPP-binding" evidence="10">
    <location>
        <begin position="10"/>
        <end position="124"/>
    </location>
</feature>
<evidence type="ECO:0000256" key="1">
    <source>
        <dbReference type="ARBA" id="ARBA00001964"/>
    </source>
</evidence>
<dbReference type="CDD" id="cd07035">
    <property type="entry name" value="TPP_PYR_POX_like"/>
    <property type="match status" value="1"/>
</dbReference>
<dbReference type="NCBIfam" id="NF006721">
    <property type="entry name" value="PRK09259.1"/>
    <property type="match status" value="1"/>
</dbReference>
<keyword evidence="12" id="KW-1185">Reference proteome</keyword>
<reference evidence="12" key="1">
    <citation type="submission" date="2015-02" db="EMBL/GenBank/DDBJ databases">
        <title>Complete Genome Sequencing of Pandoraea vervacti NS15 sp. nov.</title>
        <authorList>
            <person name="Chan K.-G."/>
        </authorList>
    </citation>
    <scope>NUCLEOTIDE SEQUENCE [LARGE SCALE GENOMIC DNA]</scope>
    <source>
        <strain evidence="12">NS15</strain>
    </source>
</reference>
<evidence type="ECO:0000256" key="5">
    <source>
        <dbReference type="ARBA" id="ARBA00023052"/>
    </source>
</evidence>
<dbReference type="InterPro" id="IPR012000">
    <property type="entry name" value="Thiamin_PyroP_enz_cen_dom"/>
</dbReference>
<dbReference type="InterPro" id="IPR045025">
    <property type="entry name" value="HACL1-like"/>
</dbReference>
<sequence length="567" mass="59971">MVSEAATTDGFHLVIDALKANDIDTIFGLVGIPITDLARLAQAEGLRFIGFRHEQHAGHAAAIAGYMTQKPGICLTVSAPGFLNGLTALANATTNCFPMILISGSSEREIVDLQQGDYEEMDQLNAAKPYCKAAYRVLHAEDIGVGLARAIRAAVSGRPGGVYLDLPAKLLSQTIDAQKAKDSLIRVIDAAPRQIPAQDAVQRALDVIKGAKRPLILLGKGASYAQADEDIRALIEKTGIPYLPMSMAKGLLPDTHEQSAAAARSFVLQEADVVVLIGARLNWLLAHGKGKTWGAAPKKFVQIDISPTEIDSNVAIAAPVIGDIGSCVKALLGGIDANFGKPSAEWTGAIAERKNKNLAKMAATLAQNPSPMNFHSALGAIRDVLKKHPDINLVNEGANTLDYARSIIDQYQPRKRFDSGTWGVMGIGMGFAIGAAVTSGLPVVAIEGDSAFGFSGMELETICRYELPVTTIIFNNNGVYRGTDVNPTGGKDVAPTVFVKGARYDKMIEAFGGIGYNVTTPAELTRALEESIASGKPTLINAVIDESAGTESGRLTNLNPQSAAMKK</sequence>
<dbReference type="Pfam" id="PF02775">
    <property type="entry name" value="TPP_enzyme_C"/>
    <property type="match status" value="1"/>
</dbReference>
<dbReference type="InterPro" id="IPR029035">
    <property type="entry name" value="DHS-like_NAD/FAD-binding_dom"/>
</dbReference>
<dbReference type="Gene3D" id="3.40.50.1220">
    <property type="entry name" value="TPP-binding domain"/>
    <property type="match status" value="1"/>
</dbReference>
<dbReference type="CDD" id="cd02004">
    <property type="entry name" value="TPP_BZL_OCoD_HPCL"/>
    <property type="match status" value="1"/>
</dbReference>
<dbReference type="Gene3D" id="3.40.50.970">
    <property type="match status" value="2"/>
</dbReference>
<dbReference type="InterPro" id="IPR017660">
    <property type="entry name" value="Oxalyl-CoA_decarboxylase"/>
</dbReference>
<keyword evidence="6" id="KW-0456">Lyase</keyword>
<gene>
    <name evidence="11" type="ORF">UC34_07790</name>
</gene>
<evidence type="ECO:0000256" key="2">
    <source>
        <dbReference type="ARBA" id="ARBA00007812"/>
    </source>
</evidence>
<feature type="domain" description="Thiamine pyrophosphate enzyme central" evidence="8">
    <location>
        <begin position="201"/>
        <end position="331"/>
    </location>
</feature>
<evidence type="ECO:0000259" key="8">
    <source>
        <dbReference type="Pfam" id="PF00205"/>
    </source>
</evidence>
<name>A0ABN4FXF5_9BURK</name>
<evidence type="ECO:0000259" key="10">
    <source>
        <dbReference type="Pfam" id="PF02776"/>
    </source>
</evidence>
<dbReference type="SUPFAM" id="SSF52467">
    <property type="entry name" value="DHS-like NAD/FAD-binding domain"/>
    <property type="match status" value="1"/>
</dbReference>
<dbReference type="SUPFAM" id="SSF52518">
    <property type="entry name" value="Thiamin diphosphate-binding fold (THDP-binding)"/>
    <property type="match status" value="2"/>
</dbReference>
<evidence type="ECO:0000256" key="3">
    <source>
        <dbReference type="ARBA" id="ARBA00022723"/>
    </source>
</evidence>
<evidence type="ECO:0000313" key="11">
    <source>
        <dbReference type="EMBL" id="AJP59538.1"/>
    </source>
</evidence>
<comment type="cofactor">
    <cofactor evidence="1">
        <name>thiamine diphosphate</name>
        <dbReference type="ChEBI" id="CHEBI:58937"/>
    </cofactor>
</comment>
<dbReference type="Pfam" id="PF02776">
    <property type="entry name" value="TPP_enzyme_N"/>
    <property type="match status" value="1"/>
</dbReference>
<evidence type="ECO:0000259" key="9">
    <source>
        <dbReference type="Pfam" id="PF02775"/>
    </source>
</evidence>